<organism evidence="2 3">
    <name type="scientific">Candidatus Accumulibacter contiguus</name>
    <dbReference type="NCBI Taxonomy" id="2954381"/>
    <lineage>
        <taxon>Bacteria</taxon>
        <taxon>Pseudomonadati</taxon>
        <taxon>Pseudomonadota</taxon>
        <taxon>Betaproteobacteria</taxon>
        <taxon>Candidatus Accumulibacter</taxon>
    </lineage>
</organism>
<keyword evidence="1" id="KW-0472">Membrane</keyword>
<sequence length="157" mass="17137">MPIAAATQTSAVFWFLPVLGLLLIGVVMFRWSRRSKATTTRRLEEVERELATVQSQILLVTTSAVPGGRTVRTLGYVEALSDTEAASDWEYRLAEKQALLALARQGLGIGANAIVGVRKSNAHYDQAGSKWRVARVTYSGTAVVANQRLQSTEWTAS</sequence>
<dbReference type="InterPro" id="IPR035439">
    <property type="entry name" value="UPF0145_dom_sf"/>
</dbReference>
<accession>A0ABX1T9I8</accession>
<protein>
    <submittedName>
        <fullName evidence="2">Uncharacterized protein</fullName>
    </submittedName>
</protein>
<dbReference type="SUPFAM" id="SSF117782">
    <property type="entry name" value="YbjQ-like"/>
    <property type="match status" value="1"/>
</dbReference>
<keyword evidence="1" id="KW-1133">Transmembrane helix</keyword>
<keyword evidence="3" id="KW-1185">Reference proteome</keyword>
<evidence type="ECO:0000313" key="3">
    <source>
        <dbReference type="Proteomes" id="UP000886469"/>
    </source>
</evidence>
<dbReference type="Proteomes" id="UP000886469">
    <property type="component" value="Unassembled WGS sequence"/>
</dbReference>
<dbReference type="EMBL" id="SPMX01000039">
    <property type="protein sequence ID" value="NMQ06325.1"/>
    <property type="molecule type" value="Genomic_DNA"/>
</dbReference>
<feature type="transmembrane region" description="Helical" evidence="1">
    <location>
        <begin position="12"/>
        <end position="32"/>
    </location>
</feature>
<name>A0ABX1T9I8_9PROT</name>
<keyword evidence="1" id="KW-0812">Transmembrane</keyword>
<evidence type="ECO:0000256" key="1">
    <source>
        <dbReference type="SAM" id="Phobius"/>
    </source>
</evidence>
<evidence type="ECO:0000313" key="2">
    <source>
        <dbReference type="EMBL" id="NMQ06325.1"/>
    </source>
</evidence>
<gene>
    <name evidence="2" type="ORF">E4Q08_14220</name>
</gene>
<dbReference type="RefSeq" id="WP_169070875.1">
    <property type="nucleotide sequence ID" value="NZ_SPMX01000039.1"/>
</dbReference>
<proteinExistence type="predicted"/>
<dbReference type="Gene3D" id="3.30.110.70">
    <property type="entry name" value="Hypothetical protein apc22750. Chain B"/>
    <property type="match status" value="1"/>
</dbReference>
<reference evidence="2" key="1">
    <citation type="submission" date="2019-03" db="EMBL/GenBank/DDBJ databases">
        <title>Metabolic reconstructions from genomes of highly enriched 'Candidatus Accumulibacter' and 'Candidatus Competibacter' bioreactor populations.</title>
        <authorList>
            <person name="Annavajhala M.K."/>
            <person name="Welles L."/>
            <person name="Abbas B."/>
            <person name="Sorokin D."/>
            <person name="Park H."/>
            <person name="Van Loosdrecht M."/>
            <person name="Chandran K."/>
        </authorList>
    </citation>
    <scope>NUCLEOTIDE SEQUENCE</scope>
    <source>
        <strain evidence="2">SBR_L</strain>
    </source>
</reference>
<comment type="caution">
    <text evidence="2">The sequence shown here is derived from an EMBL/GenBank/DDBJ whole genome shotgun (WGS) entry which is preliminary data.</text>
</comment>